<dbReference type="EMBL" id="BGPR01001249">
    <property type="protein sequence ID" value="GBM49303.1"/>
    <property type="molecule type" value="Genomic_DNA"/>
</dbReference>
<evidence type="ECO:0000313" key="1">
    <source>
        <dbReference type="EMBL" id="GBM49303.1"/>
    </source>
</evidence>
<gene>
    <name evidence="1" type="ORF">AVEN_38096_1</name>
</gene>
<reference evidence="1 2" key="1">
    <citation type="journal article" date="2019" name="Sci. Rep.">
        <title>Orb-weaving spider Araneus ventricosus genome elucidates the spidroin gene catalogue.</title>
        <authorList>
            <person name="Kono N."/>
            <person name="Nakamura H."/>
            <person name="Ohtoshi R."/>
            <person name="Moran D.A.P."/>
            <person name="Shinohara A."/>
            <person name="Yoshida Y."/>
            <person name="Fujiwara M."/>
            <person name="Mori M."/>
            <person name="Tomita M."/>
            <person name="Arakawa K."/>
        </authorList>
    </citation>
    <scope>NUCLEOTIDE SEQUENCE [LARGE SCALE GENOMIC DNA]</scope>
</reference>
<organism evidence="1 2">
    <name type="scientific">Araneus ventricosus</name>
    <name type="common">Orbweaver spider</name>
    <name type="synonym">Epeira ventricosa</name>
    <dbReference type="NCBI Taxonomy" id="182803"/>
    <lineage>
        <taxon>Eukaryota</taxon>
        <taxon>Metazoa</taxon>
        <taxon>Ecdysozoa</taxon>
        <taxon>Arthropoda</taxon>
        <taxon>Chelicerata</taxon>
        <taxon>Arachnida</taxon>
        <taxon>Araneae</taxon>
        <taxon>Araneomorphae</taxon>
        <taxon>Entelegynae</taxon>
        <taxon>Araneoidea</taxon>
        <taxon>Araneidae</taxon>
        <taxon>Araneus</taxon>
    </lineage>
</organism>
<sequence>MVFYKKAPKRTFFSPNHPPSPCIQWLRPCISYLKKKQSTIVTLFKNQMNQMKNIANVFYNPSSTPDAISQADEKMFLAIYKSPANGHNLNNYRYAAFLKSSTKTKVDLSSTKGAALQHSFSNVCVCSTCHGLCTNGAAPLEEEEFEFEQIEKYDKIRLRTRVKTGYVYFYEGYIYI</sequence>
<dbReference type="OrthoDB" id="6781249at2759"/>
<dbReference type="Proteomes" id="UP000499080">
    <property type="component" value="Unassembled WGS sequence"/>
</dbReference>
<comment type="caution">
    <text evidence="1">The sequence shown here is derived from an EMBL/GenBank/DDBJ whole genome shotgun (WGS) entry which is preliminary data.</text>
</comment>
<name>A0A4Y2G6T9_ARAVE</name>
<accession>A0A4Y2G6T9</accession>
<keyword evidence="2" id="KW-1185">Reference proteome</keyword>
<protein>
    <submittedName>
        <fullName evidence="1">Uncharacterized protein</fullName>
    </submittedName>
</protein>
<dbReference type="AlphaFoldDB" id="A0A4Y2G6T9"/>
<proteinExistence type="predicted"/>
<evidence type="ECO:0000313" key="2">
    <source>
        <dbReference type="Proteomes" id="UP000499080"/>
    </source>
</evidence>